<evidence type="ECO:0000256" key="3">
    <source>
        <dbReference type="SAM" id="MobiDB-lite"/>
    </source>
</evidence>
<evidence type="ECO:0000259" key="4">
    <source>
        <dbReference type="PROSITE" id="PS50097"/>
    </source>
</evidence>
<dbReference type="Gene3D" id="1.25.40.420">
    <property type="match status" value="1"/>
</dbReference>
<dbReference type="OrthoDB" id="191037at2759"/>
<gene>
    <name evidence="5" type="primary">KLHL10</name>
</gene>
<feature type="compositionally biased region" description="Polar residues" evidence="3">
    <location>
        <begin position="11"/>
        <end position="29"/>
    </location>
</feature>
<keyword evidence="2" id="KW-0677">Repeat</keyword>
<keyword evidence="1" id="KW-0880">Kelch repeat</keyword>
<dbReference type="SMART" id="SM00612">
    <property type="entry name" value="Kelch"/>
    <property type="match status" value="6"/>
</dbReference>
<name>A0A3Q1HJR9_ANATE</name>
<dbReference type="Pfam" id="PF24681">
    <property type="entry name" value="Kelch_KLHDC2_KLHL20_DRC7"/>
    <property type="match status" value="1"/>
</dbReference>
<dbReference type="STRING" id="64144.ENSATEP00000005243"/>
<dbReference type="InterPro" id="IPR011705">
    <property type="entry name" value="BACK"/>
</dbReference>
<dbReference type="SUPFAM" id="SSF117281">
    <property type="entry name" value="Kelch motif"/>
    <property type="match status" value="1"/>
</dbReference>
<reference evidence="5" key="2">
    <citation type="submission" date="2025-08" db="UniProtKB">
        <authorList>
            <consortium name="Ensembl"/>
        </authorList>
    </citation>
    <scope>IDENTIFICATION</scope>
</reference>
<reference evidence="5" key="1">
    <citation type="submission" date="2021-04" db="EMBL/GenBank/DDBJ databases">
        <authorList>
            <consortium name="Wellcome Sanger Institute Data Sharing"/>
        </authorList>
    </citation>
    <scope>NUCLEOTIDE SEQUENCE [LARGE SCALE GENOMIC DNA]</scope>
</reference>
<accession>A0A3Q1HJR9</accession>
<keyword evidence="6" id="KW-1185">Reference proteome</keyword>
<feature type="domain" description="BTB" evidence="4">
    <location>
        <begin position="56"/>
        <end position="123"/>
    </location>
</feature>
<dbReference type="FunFam" id="1.25.40.420:FF:000001">
    <property type="entry name" value="Kelch-like family member 12"/>
    <property type="match status" value="1"/>
</dbReference>
<dbReference type="PANTHER" id="PTHR45632">
    <property type="entry name" value="LD33804P"/>
    <property type="match status" value="1"/>
</dbReference>
<evidence type="ECO:0000256" key="2">
    <source>
        <dbReference type="ARBA" id="ARBA00022737"/>
    </source>
</evidence>
<dbReference type="SUPFAM" id="SSF54695">
    <property type="entry name" value="POZ domain"/>
    <property type="match status" value="1"/>
</dbReference>
<evidence type="ECO:0000256" key="1">
    <source>
        <dbReference type="ARBA" id="ARBA00022441"/>
    </source>
</evidence>
<dbReference type="GeneTree" id="ENSGT00940000154664"/>
<organism evidence="5 6">
    <name type="scientific">Anabas testudineus</name>
    <name type="common">Climbing perch</name>
    <name type="synonym">Anthias testudineus</name>
    <dbReference type="NCBI Taxonomy" id="64144"/>
    <lineage>
        <taxon>Eukaryota</taxon>
        <taxon>Metazoa</taxon>
        <taxon>Chordata</taxon>
        <taxon>Craniata</taxon>
        <taxon>Vertebrata</taxon>
        <taxon>Euteleostomi</taxon>
        <taxon>Actinopterygii</taxon>
        <taxon>Neopterygii</taxon>
        <taxon>Teleostei</taxon>
        <taxon>Neoteleostei</taxon>
        <taxon>Acanthomorphata</taxon>
        <taxon>Anabantaria</taxon>
        <taxon>Anabantiformes</taxon>
        <taxon>Anabantoidei</taxon>
        <taxon>Anabantidae</taxon>
        <taxon>Anabas</taxon>
    </lineage>
</organism>
<dbReference type="SMART" id="SM00225">
    <property type="entry name" value="BTB"/>
    <property type="match status" value="1"/>
</dbReference>
<dbReference type="Ensembl" id="ENSATET00000005333.3">
    <property type="protein sequence ID" value="ENSATEP00000005243.2"/>
    <property type="gene ID" value="ENSATEG00000003697.3"/>
</dbReference>
<evidence type="ECO:0000313" key="5">
    <source>
        <dbReference type="Ensembl" id="ENSATEP00000005243.2"/>
    </source>
</evidence>
<dbReference type="Pfam" id="PF00651">
    <property type="entry name" value="BTB"/>
    <property type="match status" value="1"/>
</dbReference>
<dbReference type="InParanoid" id="A0A3Q1HJR9"/>
<proteinExistence type="predicted"/>
<protein>
    <recommendedName>
        <fullName evidence="4">BTB domain-containing protein</fullName>
    </recommendedName>
</protein>
<dbReference type="AlphaFoldDB" id="A0A3Q1HJR9"/>
<dbReference type="InterPro" id="IPR000210">
    <property type="entry name" value="BTB/POZ_dom"/>
</dbReference>
<dbReference type="InterPro" id="IPR017096">
    <property type="entry name" value="BTB-kelch_protein"/>
</dbReference>
<dbReference type="PROSITE" id="PS50097">
    <property type="entry name" value="BTB"/>
    <property type="match status" value="1"/>
</dbReference>
<evidence type="ECO:0000313" key="6">
    <source>
        <dbReference type="Proteomes" id="UP000265040"/>
    </source>
</evidence>
<dbReference type="PIRSF" id="PIRSF037037">
    <property type="entry name" value="Kelch-like_protein_gigaxonin"/>
    <property type="match status" value="1"/>
</dbReference>
<dbReference type="Gene3D" id="3.30.710.10">
    <property type="entry name" value="Potassium Channel Kv1.1, Chain A"/>
    <property type="match status" value="1"/>
</dbReference>
<reference evidence="5" key="3">
    <citation type="submission" date="2025-09" db="UniProtKB">
        <authorList>
            <consortium name="Ensembl"/>
        </authorList>
    </citation>
    <scope>IDENTIFICATION</scope>
</reference>
<sequence>MSIFEITSNLLTNTPGTSEQGRASSTLNPNRGDMEKRMRDTASDVFTEFRLEGKLCDVVIKVGDVEFDAHKIILCSCSPYFCTLFTGAWATSKKQMYIIPGVTPEMMQLIINYAYTHSIPVTKHNVAEVLAAGDQFWVQGIIQACCCFLEDQLCLRNCIGIWRLVSFYHFPELKQKVFFYILHNFEDIVCVSNELLNLSLEQLVVIIENDHLNVQHENTVFEAIQRWINHVPDQRRGCISVLLPKVRLGLMSPAYLEYAVIENALVKDQAECKPIIEEAIKRFRSRNSTRGHPLVRPRLPPAILLITGGKDFSTATTSLKAYDARADLWVTLNAKTARAHHGAAVLNGFVYVIGGCNLQTYLNSVQRFDIVTCTWHQVAPMNFCRCYVSVAVQNGCIYAMGGFNGHTYYNTVECYNPERNQWTMMAPMRAKRCGAGATTLNGKVYICGGFNGYRSLSTAECYNPNTNLWTPIAPMRRCRSGLGVTAYRGEIYAVGGTVSGYSHLRTVEVYNPQTCRWSTLIPMSNPRSYFGIGVVDDQLFVVGGQDCSTTLSAVECYSEITHMWHNASYIGMSRSGLSCCVLQGHHSVVENLFPRDDPTIPSMEEARS</sequence>
<dbReference type="PANTHER" id="PTHR45632:SF3">
    <property type="entry name" value="KELCH-LIKE PROTEIN 32"/>
    <property type="match status" value="1"/>
</dbReference>
<dbReference type="Proteomes" id="UP000265040">
    <property type="component" value="Chromosome 5"/>
</dbReference>
<feature type="region of interest" description="Disordered" evidence="3">
    <location>
        <begin position="11"/>
        <end position="34"/>
    </location>
</feature>
<dbReference type="Pfam" id="PF01344">
    <property type="entry name" value="Kelch_1"/>
    <property type="match status" value="2"/>
</dbReference>
<dbReference type="CDD" id="cd18450">
    <property type="entry name" value="BACK_KLHL10"/>
    <property type="match status" value="1"/>
</dbReference>
<dbReference type="SMART" id="SM00875">
    <property type="entry name" value="BACK"/>
    <property type="match status" value="1"/>
</dbReference>
<dbReference type="InterPro" id="IPR015915">
    <property type="entry name" value="Kelch-typ_b-propeller"/>
</dbReference>
<dbReference type="InterPro" id="IPR011333">
    <property type="entry name" value="SKP1/BTB/POZ_sf"/>
</dbReference>
<dbReference type="Gene3D" id="2.120.10.80">
    <property type="entry name" value="Kelch-type beta propeller"/>
    <property type="match status" value="2"/>
</dbReference>
<dbReference type="Pfam" id="PF07707">
    <property type="entry name" value="BACK"/>
    <property type="match status" value="1"/>
</dbReference>
<dbReference type="InterPro" id="IPR006652">
    <property type="entry name" value="Kelch_1"/>
</dbReference>